<name>A0A1R2C8S3_9CILI</name>
<dbReference type="AlphaFoldDB" id="A0A1R2C8S3"/>
<sequence length="170" mass="19554">MDRFKIASLSRNPSSYYNHARRKSDQVSCNDNSINWTSLISNKKLTNPGCSNQKAGIIIKNLHNRSNSGDVKKNVSLDLSKIRIIKNVGSCNNSARNPENLKLNIRCMRKKSGDFTMIVDNTDRMSCKENIKPEVLESAPNVQMLCSNRFIDKISLYEDRLMRFYARNRY</sequence>
<evidence type="ECO:0000313" key="1">
    <source>
        <dbReference type="EMBL" id="OMJ85413.1"/>
    </source>
</evidence>
<gene>
    <name evidence="1" type="ORF">SteCoe_13250</name>
</gene>
<accession>A0A1R2C8S3</accession>
<protein>
    <submittedName>
        <fullName evidence="1">Uncharacterized protein</fullName>
    </submittedName>
</protein>
<dbReference type="Proteomes" id="UP000187209">
    <property type="component" value="Unassembled WGS sequence"/>
</dbReference>
<reference evidence="1 2" key="1">
    <citation type="submission" date="2016-11" db="EMBL/GenBank/DDBJ databases">
        <title>The macronuclear genome of Stentor coeruleus: a giant cell with tiny introns.</title>
        <authorList>
            <person name="Slabodnick M."/>
            <person name="Ruby J.G."/>
            <person name="Reiff S.B."/>
            <person name="Swart E.C."/>
            <person name="Gosai S."/>
            <person name="Prabakaran S."/>
            <person name="Witkowska E."/>
            <person name="Larue G.E."/>
            <person name="Fisher S."/>
            <person name="Freeman R.M."/>
            <person name="Gunawardena J."/>
            <person name="Chu W."/>
            <person name="Stover N.A."/>
            <person name="Gregory B.D."/>
            <person name="Nowacki M."/>
            <person name="Derisi J."/>
            <person name="Roy S.W."/>
            <person name="Marshall W.F."/>
            <person name="Sood P."/>
        </authorList>
    </citation>
    <scope>NUCLEOTIDE SEQUENCE [LARGE SCALE GENOMIC DNA]</scope>
    <source>
        <strain evidence="1">WM001</strain>
    </source>
</reference>
<dbReference type="EMBL" id="MPUH01000237">
    <property type="protein sequence ID" value="OMJ85413.1"/>
    <property type="molecule type" value="Genomic_DNA"/>
</dbReference>
<organism evidence="1 2">
    <name type="scientific">Stentor coeruleus</name>
    <dbReference type="NCBI Taxonomy" id="5963"/>
    <lineage>
        <taxon>Eukaryota</taxon>
        <taxon>Sar</taxon>
        <taxon>Alveolata</taxon>
        <taxon>Ciliophora</taxon>
        <taxon>Postciliodesmatophora</taxon>
        <taxon>Heterotrichea</taxon>
        <taxon>Heterotrichida</taxon>
        <taxon>Stentoridae</taxon>
        <taxon>Stentor</taxon>
    </lineage>
</organism>
<keyword evidence="2" id="KW-1185">Reference proteome</keyword>
<comment type="caution">
    <text evidence="1">The sequence shown here is derived from an EMBL/GenBank/DDBJ whole genome shotgun (WGS) entry which is preliminary data.</text>
</comment>
<proteinExistence type="predicted"/>
<evidence type="ECO:0000313" key="2">
    <source>
        <dbReference type="Proteomes" id="UP000187209"/>
    </source>
</evidence>